<reference evidence="18" key="3">
    <citation type="submission" date="2015-06" db="UniProtKB">
        <authorList>
            <consortium name="EnsemblMetazoa"/>
        </authorList>
    </citation>
    <scope>IDENTIFICATION</scope>
</reference>
<evidence type="ECO:0000256" key="5">
    <source>
        <dbReference type="ARBA" id="ARBA00022499"/>
    </source>
</evidence>
<comment type="subunit">
    <text evidence="13">Interacts with FIZ1; this interaction represses transactivation. Interacts (via the leucine-zipper domain) with CRX.</text>
</comment>
<keyword evidence="5" id="KW-1017">Isopeptide bond</keyword>
<dbReference type="InterPro" id="IPR004826">
    <property type="entry name" value="bZIP_Maf"/>
</dbReference>
<reference evidence="19" key="1">
    <citation type="submission" date="2012-12" db="EMBL/GenBank/DDBJ databases">
        <authorList>
            <person name="Hellsten U."/>
            <person name="Grimwood J."/>
            <person name="Chapman J.A."/>
            <person name="Shapiro H."/>
            <person name="Aerts A."/>
            <person name="Otillar R.P."/>
            <person name="Terry A.Y."/>
            <person name="Boore J.L."/>
            <person name="Simakov O."/>
            <person name="Marletaz F."/>
            <person name="Cho S.-J."/>
            <person name="Edsinger-Gonzales E."/>
            <person name="Havlak P."/>
            <person name="Kuo D.-H."/>
            <person name="Larsson T."/>
            <person name="Lv J."/>
            <person name="Arendt D."/>
            <person name="Savage R."/>
            <person name="Osoegawa K."/>
            <person name="de Jong P."/>
            <person name="Lindberg D.R."/>
            <person name="Seaver E.C."/>
            <person name="Weisblat D.A."/>
            <person name="Putnam N.H."/>
            <person name="Grigoriev I.V."/>
            <person name="Rokhsar D.S."/>
        </authorList>
    </citation>
    <scope>NUCLEOTIDE SEQUENCE</scope>
    <source>
        <strain evidence="19">I ESC-2004</strain>
    </source>
</reference>
<dbReference type="GO" id="GO:0045944">
    <property type="term" value="P:positive regulation of transcription by RNA polymerase II"/>
    <property type="evidence" value="ECO:0007669"/>
    <property type="project" value="UniProtKB-ARBA"/>
</dbReference>
<proteinExistence type="predicted"/>
<dbReference type="Proteomes" id="UP000014760">
    <property type="component" value="Unassembled WGS sequence"/>
</dbReference>
<keyword evidence="8" id="KW-0238">DNA-binding</keyword>
<dbReference type="PROSITE" id="PS50217">
    <property type="entry name" value="BZIP"/>
    <property type="match status" value="1"/>
</dbReference>
<evidence type="ECO:0000256" key="9">
    <source>
        <dbReference type="ARBA" id="ARBA00023159"/>
    </source>
</evidence>
<keyword evidence="19" id="KW-1185">Reference proteome</keyword>
<gene>
    <name evidence="17" type="ORF">CAPTEDRAFT_184448</name>
</gene>
<dbReference type="SUPFAM" id="SSF47454">
    <property type="entry name" value="A DNA-binding domain in eukaryotic transcription factors"/>
    <property type="match status" value="1"/>
</dbReference>
<keyword evidence="3" id="KW-0217">Developmental protein</keyword>
<dbReference type="HOGENOM" id="CLU_1058635_0_0_1"/>
<dbReference type="EMBL" id="KB311706">
    <property type="protein sequence ID" value="ELT88774.1"/>
    <property type="molecule type" value="Genomic_DNA"/>
</dbReference>
<evidence type="ECO:0000256" key="10">
    <source>
        <dbReference type="ARBA" id="ARBA00023163"/>
    </source>
</evidence>
<dbReference type="OrthoDB" id="5974330at2759"/>
<comment type="function">
    <text evidence="12">Acts as a transcriptional activator which regulates the expression of several rod-specific genes, including RHO and PDE6B. Also functions as a transcriptional coactivator, stimulating transcription mediated by the transcription factor CRX and NR2E3. Binds to the rhodopsin promoter in a sequence-specific manner.</text>
</comment>
<evidence type="ECO:0000313" key="18">
    <source>
        <dbReference type="EnsemblMetazoa" id="CapteP184448"/>
    </source>
</evidence>
<evidence type="ECO:0000256" key="11">
    <source>
        <dbReference type="ARBA" id="ARBA00023242"/>
    </source>
</evidence>
<keyword evidence="9" id="KW-0010">Activator</keyword>
<evidence type="ECO:0000259" key="16">
    <source>
        <dbReference type="PROSITE" id="PS50217"/>
    </source>
</evidence>
<dbReference type="EnsemblMetazoa" id="CapteT184448">
    <property type="protein sequence ID" value="CapteP184448"/>
    <property type="gene ID" value="CapteG184448"/>
</dbReference>
<evidence type="ECO:0000256" key="8">
    <source>
        <dbReference type="ARBA" id="ARBA00023125"/>
    </source>
</evidence>
<dbReference type="Pfam" id="PF03131">
    <property type="entry name" value="bZIP_Maf"/>
    <property type="match status" value="1"/>
</dbReference>
<dbReference type="GO" id="GO:0000978">
    <property type="term" value="F:RNA polymerase II cis-regulatory region sequence-specific DNA binding"/>
    <property type="evidence" value="ECO:0007669"/>
    <property type="project" value="TreeGrafter"/>
</dbReference>
<dbReference type="AlphaFoldDB" id="R7T5U2"/>
<dbReference type="SUPFAM" id="SSF57959">
    <property type="entry name" value="Leucine zipper domain"/>
    <property type="match status" value="1"/>
</dbReference>
<dbReference type="STRING" id="283909.R7T5U2"/>
<keyword evidence="11" id="KW-0539">Nucleus</keyword>
<sequence>MFHQDSLQHLESESFIDLGHLMDFTTIVKSEDDLVAREIFNSPSNEGKMLCSADDDLKSKDFRESPPHTPHMKKEDSFTYDLEWMKAVLNVPEPAAQEVQEVQEVPALATKESSNLGELMKMIDPAQLIHDFDDGLLNESGMQDSKVIGEEIGLHDDELVGLSVRDLNRRLSGVPKDQVKILKQRRRTLKNRGYAQNCRTRRLRAKSRLEEDNISLHLQVQVLQQQLDQTSKERDRLKHKCSELLRFARSSCSDSSTPASPYQ</sequence>
<organism evidence="17">
    <name type="scientific">Capitella teleta</name>
    <name type="common">Polychaete worm</name>
    <dbReference type="NCBI Taxonomy" id="283909"/>
    <lineage>
        <taxon>Eukaryota</taxon>
        <taxon>Metazoa</taxon>
        <taxon>Spiralia</taxon>
        <taxon>Lophotrochozoa</taxon>
        <taxon>Annelida</taxon>
        <taxon>Polychaeta</taxon>
        <taxon>Sedentaria</taxon>
        <taxon>Scolecida</taxon>
        <taxon>Capitellidae</taxon>
        <taxon>Capitella</taxon>
    </lineage>
</organism>
<dbReference type="InterPro" id="IPR046347">
    <property type="entry name" value="bZIP_sf"/>
</dbReference>
<accession>R7T5U2</accession>
<evidence type="ECO:0000256" key="7">
    <source>
        <dbReference type="ARBA" id="ARBA00023015"/>
    </source>
</evidence>
<evidence type="ECO:0000256" key="13">
    <source>
        <dbReference type="ARBA" id="ARBA00066263"/>
    </source>
</evidence>
<dbReference type="EMBL" id="AMQN01015202">
    <property type="status" value="NOT_ANNOTATED_CDS"/>
    <property type="molecule type" value="Genomic_DNA"/>
</dbReference>
<keyword evidence="7" id="KW-0805">Transcription regulation</keyword>
<dbReference type="GO" id="GO:0005737">
    <property type="term" value="C:cytoplasm"/>
    <property type="evidence" value="ECO:0007669"/>
    <property type="project" value="UniProtKB-SubCell"/>
</dbReference>
<dbReference type="InterPro" id="IPR024874">
    <property type="entry name" value="Transcription_factor_Maf_fam"/>
</dbReference>
<feature type="coiled-coil region" evidence="15">
    <location>
        <begin position="206"/>
        <end position="240"/>
    </location>
</feature>
<evidence type="ECO:0000256" key="2">
    <source>
        <dbReference type="ARBA" id="ARBA00004496"/>
    </source>
</evidence>
<dbReference type="FunFam" id="1.20.5.170:FF:000071">
    <property type="entry name" value="Neural retina-specific leucine zipper protein"/>
    <property type="match status" value="1"/>
</dbReference>
<dbReference type="Gene3D" id="1.20.5.170">
    <property type="match status" value="1"/>
</dbReference>
<dbReference type="GO" id="GO:0005634">
    <property type="term" value="C:nucleus"/>
    <property type="evidence" value="ECO:0007669"/>
    <property type="project" value="UniProtKB-SubCell"/>
</dbReference>
<keyword evidence="15" id="KW-0175">Coiled coil</keyword>
<dbReference type="SMART" id="SM00338">
    <property type="entry name" value="BRLZ"/>
    <property type="match status" value="1"/>
</dbReference>
<dbReference type="GO" id="GO:0000981">
    <property type="term" value="F:DNA-binding transcription factor activity, RNA polymerase II-specific"/>
    <property type="evidence" value="ECO:0007669"/>
    <property type="project" value="TreeGrafter"/>
</dbReference>
<keyword evidence="10" id="KW-0804">Transcription</keyword>
<evidence type="ECO:0000256" key="4">
    <source>
        <dbReference type="ARBA" id="ARBA00022490"/>
    </source>
</evidence>
<dbReference type="CDD" id="cd14697">
    <property type="entry name" value="bZIP_Maf"/>
    <property type="match status" value="1"/>
</dbReference>
<evidence type="ECO:0000256" key="6">
    <source>
        <dbReference type="ARBA" id="ARBA00022843"/>
    </source>
</evidence>
<keyword evidence="4" id="KW-0963">Cytoplasm</keyword>
<dbReference type="InterPro" id="IPR008917">
    <property type="entry name" value="TF_DNA-bd_sf"/>
</dbReference>
<reference evidence="17 19" key="2">
    <citation type="journal article" date="2013" name="Nature">
        <title>Insights into bilaterian evolution from three spiralian genomes.</title>
        <authorList>
            <person name="Simakov O."/>
            <person name="Marletaz F."/>
            <person name="Cho S.J."/>
            <person name="Edsinger-Gonzales E."/>
            <person name="Havlak P."/>
            <person name="Hellsten U."/>
            <person name="Kuo D.H."/>
            <person name="Larsson T."/>
            <person name="Lv J."/>
            <person name="Arendt D."/>
            <person name="Savage R."/>
            <person name="Osoegawa K."/>
            <person name="de Jong P."/>
            <person name="Grimwood J."/>
            <person name="Chapman J.A."/>
            <person name="Shapiro H."/>
            <person name="Aerts A."/>
            <person name="Otillar R.P."/>
            <person name="Terry A.Y."/>
            <person name="Boore J.L."/>
            <person name="Grigoriev I.V."/>
            <person name="Lindberg D.R."/>
            <person name="Seaver E.C."/>
            <person name="Weisblat D.A."/>
            <person name="Putnam N.H."/>
            <person name="Rokhsar D.S."/>
        </authorList>
    </citation>
    <scope>NUCLEOTIDE SEQUENCE</scope>
    <source>
        <strain evidence="17 19">I ESC-2004</strain>
    </source>
</reference>
<dbReference type="PANTHER" id="PTHR10129:SF48">
    <property type="entry name" value="MAF-S, ISOFORM B"/>
    <property type="match status" value="1"/>
</dbReference>
<evidence type="ECO:0000256" key="3">
    <source>
        <dbReference type="ARBA" id="ARBA00022473"/>
    </source>
</evidence>
<feature type="domain" description="BZIP" evidence="16">
    <location>
        <begin position="181"/>
        <end position="244"/>
    </location>
</feature>
<comment type="subcellular location">
    <subcellularLocation>
        <location evidence="2">Cytoplasm</location>
    </subcellularLocation>
    <subcellularLocation>
        <location evidence="1">Nucleus</location>
    </subcellularLocation>
</comment>
<dbReference type="PANTHER" id="PTHR10129">
    <property type="entry name" value="TRANSCRIPTION FACTOR MAF"/>
    <property type="match status" value="1"/>
</dbReference>
<protein>
    <recommendedName>
        <fullName evidence="14">Neural retina-specific leucine zipper protein</fullName>
    </recommendedName>
</protein>
<evidence type="ECO:0000313" key="17">
    <source>
        <dbReference type="EMBL" id="ELT88774.1"/>
    </source>
</evidence>
<evidence type="ECO:0000256" key="12">
    <source>
        <dbReference type="ARBA" id="ARBA00055281"/>
    </source>
</evidence>
<evidence type="ECO:0000256" key="1">
    <source>
        <dbReference type="ARBA" id="ARBA00004123"/>
    </source>
</evidence>
<keyword evidence="6" id="KW-0832">Ubl conjugation</keyword>
<evidence type="ECO:0000313" key="19">
    <source>
        <dbReference type="Proteomes" id="UP000014760"/>
    </source>
</evidence>
<evidence type="ECO:0000256" key="14">
    <source>
        <dbReference type="ARBA" id="ARBA00071773"/>
    </source>
</evidence>
<name>R7T5U2_CAPTE</name>
<evidence type="ECO:0000256" key="15">
    <source>
        <dbReference type="SAM" id="Coils"/>
    </source>
</evidence>
<dbReference type="InterPro" id="IPR004827">
    <property type="entry name" value="bZIP"/>
</dbReference>